<dbReference type="Proteomes" id="UP000269221">
    <property type="component" value="Unassembled WGS sequence"/>
</dbReference>
<organism evidence="1 2">
    <name type="scientific">Hirundo rustica rustica</name>
    <dbReference type="NCBI Taxonomy" id="333673"/>
    <lineage>
        <taxon>Eukaryota</taxon>
        <taxon>Metazoa</taxon>
        <taxon>Chordata</taxon>
        <taxon>Craniata</taxon>
        <taxon>Vertebrata</taxon>
        <taxon>Euteleostomi</taxon>
        <taxon>Archelosauria</taxon>
        <taxon>Archosauria</taxon>
        <taxon>Dinosauria</taxon>
        <taxon>Saurischia</taxon>
        <taxon>Theropoda</taxon>
        <taxon>Coelurosauria</taxon>
        <taxon>Aves</taxon>
        <taxon>Neognathae</taxon>
        <taxon>Neoaves</taxon>
        <taxon>Telluraves</taxon>
        <taxon>Australaves</taxon>
        <taxon>Passeriformes</taxon>
        <taxon>Sylvioidea</taxon>
        <taxon>Hirundinidae</taxon>
        <taxon>Hirundo</taxon>
    </lineage>
</organism>
<proteinExistence type="predicted"/>
<accession>A0A3M0JI70</accession>
<sequence length="74" mass="8187">MPAGSRMELLLARAEPVNHNGPASGITDPPRGKTLHNSSVKIVTELPETFPVFFLILEIRDTLQSSKFKRDVSK</sequence>
<keyword evidence="2" id="KW-1185">Reference proteome</keyword>
<reference evidence="1 2" key="1">
    <citation type="submission" date="2018-07" db="EMBL/GenBank/DDBJ databases">
        <title>A high quality draft genome assembly of the barn swallow (H. rustica rustica).</title>
        <authorList>
            <person name="Formenti G."/>
            <person name="Chiara M."/>
            <person name="Poveda L."/>
            <person name="Francoijs K.-J."/>
            <person name="Bonisoli-Alquati A."/>
            <person name="Canova L."/>
            <person name="Gianfranceschi L."/>
            <person name="Horner D.S."/>
            <person name="Saino N."/>
        </authorList>
    </citation>
    <scope>NUCLEOTIDE SEQUENCE [LARGE SCALE GENOMIC DNA]</scope>
    <source>
        <strain evidence="1">Chelidonia</strain>
        <tissue evidence="1">Blood</tissue>
    </source>
</reference>
<evidence type="ECO:0000313" key="2">
    <source>
        <dbReference type="Proteomes" id="UP000269221"/>
    </source>
</evidence>
<dbReference type="EMBL" id="QRBI01000197">
    <property type="protein sequence ID" value="RMB94466.1"/>
    <property type="molecule type" value="Genomic_DNA"/>
</dbReference>
<comment type="caution">
    <text evidence="1">The sequence shown here is derived from an EMBL/GenBank/DDBJ whole genome shotgun (WGS) entry which is preliminary data.</text>
</comment>
<name>A0A3M0JI70_HIRRU</name>
<protein>
    <submittedName>
        <fullName evidence="1">Uncharacterized protein</fullName>
    </submittedName>
</protein>
<dbReference type="AlphaFoldDB" id="A0A3M0JI70"/>
<gene>
    <name evidence="1" type="ORF">DUI87_29277</name>
</gene>
<evidence type="ECO:0000313" key="1">
    <source>
        <dbReference type="EMBL" id="RMB94466.1"/>
    </source>
</evidence>